<protein>
    <submittedName>
        <fullName evidence="2">DUF1851 domain-containing protein</fullName>
    </submittedName>
</protein>
<evidence type="ECO:0000259" key="1">
    <source>
        <dbReference type="Pfam" id="PF08906"/>
    </source>
</evidence>
<dbReference type="Pfam" id="PF08906">
    <property type="entry name" value="T6SS_Tdi1_C"/>
    <property type="match status" value="1"/>
</dbReference>
<evidence type="ECO:0000313" key="2">
    <source>
        <dbReference type="EMBL" id="RVU35270.1"/>
    </source>
</evidence>
<sequence length="172" mass="19509">MGINATGWNEFFAEFSGRSFNNGLYRTHSAGAIQEWNDIVCIAFPEFSNRIMCFGYDWLGRQFALDLRRGKSSEPSVLMFEPGTGYALDIEVNFVEFHESEVEIHKDECLAVGFYNEWLNAGNEPISHDKCAGYIVPLFLSGKDTIENLELSDMEVYWVVLGQVLQQVKGKS</sequence>
<dbReference type="EMBL" id="SADE01000003">
    <property type="protein sequence ID" value="RVU35270.1"/>
    <property type="molecule type" value="Genomic_DNA"/>
</dbReference>
<gene>
    <name evidence="2" type="ORF">EOI86_18375</name>
</gene>
<feature type="domain" description="T6SS immunity protein Tdi1 C-terminal" evidence="1">
    <location>
        <begin position="106"/>
        <end position="163"/>
    </location>
</feature>
<proteinExistence type="predicted"/>
<name>A0A3S3UMW9_9PROT</name>
<accession>A0A3S3UMW9</accession>
<keyword evidence="3" id="KW-1185">Reference proteome</keyword>
<organism evidence="2 3">
    <name type="scientific">Hwanghaeella grinnelliae</name>
    <dbReference type="NCBI Taxonomy" id="2500179"/>
    <lineage>
        <taxon>Bacteria</taxon>
        <taxon>Pseudomonadati</taxon>
        <taxon>Pseudomonadota</taxon>
        <taxon>Alphaproteobacteria</taxon>
        <taxon>Rhodospirillales</taxon>
        <taxon>Rhodospirillaceae</taxon>
        <taxon>Hwanghaeella</taxon>
    </lineage>
</organism>
<comment type="caution">
    <text evidence="2">The sequence shown here is derived from an EMBL/GenBank/DDBJ whole genome shotgun (WGS) entry which is preliminary data.</text>
</comment>
<dbReference type="InterPro" id="IPR015002">
    <property type="entry name" value="T6SS_Tdi1_C"/>
</dbReference>
<reference evidence="3" key="1">
    <citation type="submission" date="2019-01" db="EMBL/GenBank/DDBJ databases">
        <title>Gri0909 isolated from a small marine red alga.</title>
        <authorList>
            <person name="Kim J."/>
            <person name="Jeong S.E."/>
            <person name="Jeon C.O."/>
        </authorList>
    </citation>
    <scope>NUCLEOTIDE SEQUENCE [LARGE SCALE GENOMIC DNA]</scope>
    <source>
        <strain evidence="3">Gri0909</strain>
    </source>
</reference>
<dbReference type="Proteomes" id="UP000287447">
    <property type="component" value="Unassembled WGS sequence"/>
</dbReference>
<evidence type="ECO:0000313" key="3">
    <source>
        <dbReference type="Proteomes" id="UP000287447"/>
    </source>
</evidence>
<dbReference type="AlphaFoldDB" id="A0A3S3UMW9"/>
<dbReference type="OrthoDB" id="2988179at2"/>